<evidence type="ECO:0000256" key="6">
    <source>
        <dbReference type="SAM" id="Phobius"/>
    </source>
</evidence>
<comment type="subcellular location">
    <subcellularLocation>
        <location evidence="1">Cell membrane</location>
        <topology evidence="1">Multi-pass membrane protein</topology>
    </subcellularLocation>
</comment>
<keyword evidence="2" id="KW-1003">Cell membrane</keyword>
<feature type="transmembrane region" description="Helical" evidence="6">
    <location>
        <begin position="7"/>
        <end position="27"/>
    </location>
</feature>
<feature type="transmembrane region" description="Helical" evidence="6">
    <location>
        <begin position="33"/>
        <end position="55"/>
    </location>
</feature>
<feature type="transmembrane region" description="Helical" evidence="6">
    <location>
        <begin position="313"/>
        <end position="336"/>
    </location>
</feature>
<evidence type="ECO:0000313" key="7">
    <source>
        <dbReference type="EMBL" id="GHF15519.1"/>
    </source>
</evidence>
<accession>A0A8J3GQB4</accession>
<gene>
    <name evidence="7" type="ORF">GCM10011600_15660</name>
</gene>
<keyword evidence="3 6" id="KW-0812">Transmembrane</keyword>
<reference evidence="7" key="2">
    <citation type="submission" date="2020-09" db="EMBL/GenBank/DDBJ databases">
        <authorList>
            <person name="Sun Q."/>
            <person name="Zhou Y."/>
        </authorList>
    </citation>
    <scope>NUCLEOTIDE SEQUENCE</scope>
    <source>
        <strain evidence="7">CGMCC 1.16548</strain>
    </source>
</reference>
<dbReference type="EMBL" id="BNAI01000002">
    <property type="protein sequence ID" value="GHF15519.1"/>
    <property type="molecule type" value="Genomic_DNA"/>
</dbReference>
<evidence type="ECO:0000256" key="3">
    <source>
        <dbReference type="ARBA" id="ARBA00022692"/>
    </source>
</evidence>
<dbReference type="AlphaFoldDB" id="A0A8J3GQB4"/>
<evidence type="ECO:0000256" key="2">
    <source>
        <dbReference type="ARBA" id="ARBA00022475"/>
    </source>
</evidence>
<feature type="transmembrane region" description="Helical" evidence="6">
    <location>
        <begin position="205"/>
        <end position="228"/>
    </location>
</feature>
<feature type="transmembrane region" description="Helical" evidence="6">
    <location>
        <begin position="343"/>
        <end position="363"/>
    </location>
</feature>
<comment type="caution">
    <text evidence="7">The sequence shown here is derived from an EMBL/GenBank/DDBJ whole genome shotgun (WGS) entry which is preliminary data.</text>
</comment>
<evidence type="ECO:0000256" key="1">
    <source>
        <dbReference type="ARBA" id="ARBA00004651"/>
    </source>
</evidence>
<dbReference type="GO" id="GO:0005886">
    <property type="term" value="C:plasma membrane"/>
    <property type="evidence" value="ECO:0007669"/>
    <property type="project" value="UniProtKB-SubCell"/>
</dbReference>
<feature type="transmembrane region" description="Helical" evidence="6">
    <location>
        <begin position="106"/>
        <end position="130"/>
    </location>
</feature>
<feature type="transmembrane region" description="Helical" evidence="6">
    <location>
        <begin position="75"/>
        <end position="100"/>
    </location>
</feature>
<sequence>MPRPAVVLLAATAVSGLAGYLVTFFVAAAVTPAAYATFAVFWSTLFLVVGALGGIQQEITRAAGVRDAVDGMASLGRFAVAAALAAVIVLLATAPLWTLVAGGHPLTVVALVAGAGAYCLVAVTSGALYGARAWLPIATLILVDGVLRLAGVLVSLALPEPERALEIAVVLPFPLALAIVLPVVARRLRGIRADVPLARLARNTLLAVLAAGASAVLISGFPALVSAATPGEPAAALAPLLLALMITRAPIVIPAMAMQSLLIVRFRDAGVRLVLLAVALVGVATALLAVLAAVAGPALLLAGFGPDYAVDGALLAALVASSGLIAAVIVGGAGLLAASRHSVYVAGWVVAVVVTVAAFLLPLPAEPRIVVAALAGPGAALLVQLVALAARRVEVAA</sequence>
<name>A0A8J3GQB4_9MICO</name>
<evidence type="ECO:0000256" key="5">
    <source>
        <dbReference type="ARBA" id="ARBA00023136"/>
    </source>
</evidence>
<evidence type="ECO:0000313" key="8">
    <source>
        <dbReference type="Proteomes" id="UP000617531"/>
    </source>
</evidence>
<feature type="transmembrane region" description="Helical" evidence="6">
    <location>
        <begin position="234"/>
        <end position="253"/>
    </location>
</feature>
<feature type="transmembrane region" description="Helical" evidence="6">
    <location>
        <begin position="164"/>
        <end position="184"/>
    </location>
</feature>
<dbReference type="PANTHER" id="PTHR30250:SF11">
    <property type="entry name" value="O-ANTIGEN TRANSPORTER-RELATED"/>
    <property type="match status" value="1"/>
</dbReference>
<dbReference type="Proteomes" id="UP000617531">
    <property type="component" value="Unassembled WGS sequence"/>
</dbReference>
<feature type="transmembrane region" description="Helical" evidence="6">
    <location>
        <begin position="369"/>
        <end position="390"/>
    </location>
</feature>
<dbReference type="PANTHER" id="PTHR30250">
    <property type="entry name" value="PST FAMILY PREDICTED COLANIC ACID TRANSPORTER"/>
    <property type="match status" value="1"/>
</dbReference>
<evidence type="ECO:0000256" key="4">
    <source>
        <dbReference type="ARBA" id="ARBA00022989"/>
    </source>
</evidence>
<feature type="transmembrane region" description="Helical" evidence="6">
    <location>
        <begin position="137"/>
        <end position="158"/>
    </location>
</feature>
<feature type="transmembrane region" description="Helical" evidence="6">
    <location>
        <begin position="273"/>
        <end position="301"/>
    </location>
</feature>
<reference evidence="7" key="1">
    <citation type="journal article" date="2014" name="Int. J. Syst. Evol. Microbiol.">
        <title>Complete genome sequence of Corynebacterium casei LMG S-19264T (=DSM 44701T), isolated from a smear-ripened cheese.</title>
        <authorList>
            <consortium name="US DOE Joint Genome Institute (JGI-PGF)"/>
            <person name="Walter F."/>
            <person name="Albersmeier A."/>
            <person name="Kalinowski J."/>
            <person name="Ruckert C."/>
        </authorList>
    </citation>
    <scope>NUCLEOTIDE SEQUENCE</scope>
    <source>
        <strain evidence="7">CGMCC 1.16548</strain>
    </source>
</reference>
<keyword evidence="5 6" id="KW-0472">Membrane</keyword>
<keyword evidence="8" id="KW-1185">Reference proteome</keyword>
<proteinExistence type="predicted"/>
<dbReference type="InterPro" id="IPR050833">
    <property type="entry name" value="Poly_Biosynth_Transport"/>
</dbReference>
<protein>
    <submittedName>
        <fullName evidence="7">Membrane protein</fullName>
    </submittedName>
</protein>
<organism evidence="7 8">
    <name type="scientific">Pseudolysinimonas yzui</name>
    <dbReference type="NCBI Taxonomy" id="2708254"/>
    <lineage>
        <taxon>Bacteria</taxon>
        <taxon>Bacillati</taxon>
        <taxon>Actinomycetota</taxon>
        <taxon>Actinomycetes</taxon>
        <taxon>Micrococcales</taxon>
        <taxon>Microbacteriaceae</taxon>
        <taxon>Pseudolysinimonas</taxon>
    </lineage>
</organism>
<keyword evidence="4 6" id="KW-1133">Transmembrane helix</keyword>